<organism evidence="1 2">
    <name type="scientific">Heyndrickxia coagulans</name>
    <name type="common">Weizmannia coagulans</name>
    <dbReference type="NCBI Taxonomy" id="1398"/>
    <lineage>
        <taxon>Bacteria</taxon>
        <taxon>Bacillati</taxon>
        <taxon>Bacillota</taxon>
        <taxon>Bacilli</taxon>
        <taxon>Bacillales</taxon>
        <taxon>Bacillaceae</taxon>
        <taxon>Heyndrickxia</taxon>
    </lineage>
</organism>
<gene>
    <name evidence="1" type="ORF">B4099_1229</name>
</gene>
<protein>
    <submittedName>
        <fullName evidence="1">Uncharacterized protein</fullName>
    </submittedName>
</protein>
<comment type="caution">
    <text evidence="1">The sequence shown here is derived from an EMBL/GenBank/DDBJ whole genome shotgun (WGS) entry which is preliminary data.</text>
</comment>
<sequence>MESSQNALEVNAFQAEWFVDLHRPHGQASLLYLVQPCM</sequence>
<proteinExistence type="predicted"/>
<evidence type="ECO:0000313" key="2">
    <source>
        <dbReference type="Proteomes" id="UP000075304"/>
    </source>
</evidence>
<dbReference type="Proteomes" id="UP000075304">
    <property type="component" value="Unassembled WGS sequence"/>
</dbReference>
<reference evidence="1 2" key="1">
    <citation type="submission" date="2016-01" db="EMBL/GenBank/DDBJ databases">
        <title>Genome Sequences of Twelve Sporeforming Bacillus Species Isolated from Foods.</title>
        <authorList>
            <person name="Berendsen E.M."/>
            <person name="Wells-Bennik M.H."/>
            <person name="Krawcyk A.O."/>
            <person name="De Jong A."/>
            <person name="Holsappel S."/>
            <person name="Eijlander R.T."/>
            <person name="Kuipers O.P."/>
        </authorList>
    </citation>
    <scope>NUCLEOTIDE SEQUENCE [LARGE SCALE GENOMIC DNA]</scope>
    <source>
        <strain evidence="1 2">B4099</strain>
    </source>
</reference>
<dbReference type="PATRIC" id="fig|1398.25.peg.1389"/>
<evidence type="ECO:0000313" key="1">
    <source>
        <dbReference type="EMBL" id="KYC61110.1"/>
    </source>
</evidence>
<accession>A0A150JUW3</accession>
<dbReference type="AlphaFoldDB" id="A0A150JUW3"/>
<dbReference type="EMBL" id="LQYI01000149">
    <property type="protein sequence ID" value="KYC61110.1"/>
    <property type="molecule type" value="Genomic_DNA"/>
</dbReference>
<name>A0A150JUW3_HEYCO</name>